<gene>
    <name evidence="2" type="ORF">CTI12_AA593270</name>
</gene>
<sequence>MAMKSIVLVSLLVVVFASSQAEAQVPSVSGSLININGTIFCSLNGNIVPNAVTPTPAFANALVQVTCGGNVVASTITNAAGIFNIFLNPLQFLLSSVLSSCQVVVATPLASCNASLPADGLLQARLQLAGTTVLGLLNVVNLVPALFQIIQV</sequence>
<dbReference type="EMBL" id="PKPP01021415">
    <property type="protein sequence ID" value="PWA34834.1"/>
    <property type="molecule type" value="Genomic_DNA"/>
</dbReference>
<dbReference type="PANTHER" id="PTHR34458">
    <property type="entry name" value="POLLEN OLE E 1 ALLERGEN AND EXTENSIN FAMILY PROTEIN-RELATED"/>
    <property type="match status" value="1"/>
</dbReference>
<organism evidence="2 3">
    <name type="scientific">Artemisia annua</name>
    <name type="common">Sweet wormwood</name>
    <dbReference type="NCBI Taxonomy" id="35608"/>
    <lineage>
        <taxon>Eukaryota</taxon>
        <taxon>Viridiplantae</taxon>
        <taxon>Streptophyta</taxon>
        <taxon>Embryophyta</taxon>
        <taxon>Tracheophyta</taxon>
        <taxon>Spermatophyta</taxon>
        <taxon>Magnoliopsida</taxon>
        <taxon>eudicotyledons</taxon>
        <taxon>Gunneridae</taxon>
        <taxon>Pentapetalae</taxon>
        <taxon>asterids</taxon>
        <taxon>campanulids</taxon>
        <taxon>Asterales</taxon>
        <taxon>Asteraceae</taxon>
        <taxon>Asteroideae</taxon>
        <taxon>Anthemideae</taxon>
        <taxon>Artemisiinae</taxon>
        <taxon>Artemisia</taxon>
    </lineage>
</organism>
<dbReference type="PANTHER" id="PTHR34458:SF5">
    <property type="entry name" value="POLLEN OLE E 1 ALLERGEN AND EXTENSIN FAMILY PROTEIN"/>
    <property type="match status" value="1"/>
</dbReference>
<evidence type="ECO:0000256" key="1">
    <source>
        <dbReference type="SAM" id="SignalP"/>
    </source>
</evidence>
<evidence type="ECO:0000313" key="3">
    <source>
        <dbReference type="Proteomes" id="UP000245207"/>
    </source>
</evidence>
<dbReference type="InterPro" id="IPR040404">
    <property type="entry name" value="Phylloplanin-like"/>
</dbReference>
<dbReference type="AlphaFoldDB" id="A0A2U1KDI1"/>
<feature type="signal peptide" evidence="1">
    <location>
        <begin position="1"/>
        <end position="23"/>
    </location>
</feature>
<keyword evidence="1" id="KW-0732">Signal</keyword>
<accession>A0A2U1KDI1</accession>
<protein>
    <submittedName>
        <fullName evidence="2">Pollen Ole e 1 allergen and extensin family protein</fullName>
    </submittedName>
</protein>
<dbReference type="OrthoDB" id="905355at2759"/>
<proteinExistence type="predicted"/>
<feature type="chain" id="PRO_5015396369" evidence="1">
    <location>
        <begin position="24"/>
        <end position="152"/>
    </location>
</feature>
<evidence type="ECO:0000313" key="2">
    <source>
        <dbReference type="EMBL" id="PWA34834.1"/>
    </source>
</evidence>
<comment type="caution">
    <text evidence="2">The sequence shown here is derived from an EMBL/GenBank/DDBJ whole genome shotgun (WGS) entry which is preliminary data.</text>
</comment>
<reference evidence="2 3" key="1">
    <citation type="journal article" date="2018" name="Mol. Plant">
        <title>The genome of Artemisia annua provides insight into the evolution of Asteraceae family and artemisinin biosynthesis.</title>
        <authorList>
            <person name="Shen Q."/>
            <person name="Zhang L."/>
            <person name="Liao Z."/>
            <person name="Wang S."/>
            <person name="Yan T."/>
            <person name="Shi P."/>
            <person name="Liu M."/>
            <person name="Fu X."/>
            <person name="Pan Q."/>
            <person name="Wang Y."/>
            <person name="Lv Z."/>
            <person name="Lu X."/>
            <person name="Zhang F."/>
            <person name="Jiang W."/>
            <person name="Ma Y."/>
            <person name="Chen M."/>
            <person name="Hao X."/>
            <person name="Li L."/>
            <person name="Tang Y."/>
            <person name="Lv G."/>
            <person name="Zhou Y."/>
            <person name="Sun X."/>
            <person name="Brodelius P.E."/>
            <person name="Rose J.K.C."/>
            <person name="Tang K."/>
        </authorList>
    </citation>
    <scope>NUCLEOTIDE SEQUENCE [LARGE SCALE GENOMIC DNA]</scope>
    <source>
        <strain evidence="3">cv. Huhao1</strain>
        <tissue evidence="2">Leaf</tissue>
    </source>
</reference>
<dbReference type="Proteomes" id="UP000245207">
    <property type="component" value="Unassembled WGS sequence"/>
</dbReference>
<keyword evidence="3" id="KW-1185">Reference proteome</keyword>
<name>A0A2U1KDI1_ARTAN</name>